<evidence type="ECO:0000256" key="10">
    <source>
        <dbReference type="ARBA" id="ARBA00068150"/>
    </source>
</evidence>
<keyword evidence="7" id="KW-0067">ATP-binding</keyword>
<dbReference type="Proteomes" id="UP000318010">
    <property type="component" value="Unassembled WGS sequence"/>
</dbReference>
<feature type="domain" description="Histidine kinase" evidence="12">
    <location>
        <begin position="276"/>
        <end position="493"/>
    </location>
</feature>
<dbReference type="InterPro" id="IPR003661">
    <property type="entry name" value="HisK_dim/P_dom"/>
</dbReference>
<dbReference type="Gene3D" id="3.30.565.10">
    <property type="entry name" value="Histidine kinase-like ATPase, C-terminal domain"/>
    <property type="match status" value="1"/>
</dbReference>
<keyword evidence="16" id="KW-1185">Reference proteome</keyword>
<feature type="modified residue" description="4-aspartylphosphate" evidence="11">
    <location>
        <position position="54"/>
    </location>
</feature>
<feature type="domain" description="PAS" evidence="14">
    <location>
        <begin position="137"/>
        <end position="208"/>
    </location>
</feature>
<reference evidence="15 16" key="1">
    <citation type="submission" date="2019-07" db="EMBL/GenBank/DDBJ databases">
        <authorList>
            <person name="Kim J."/>
        </authorList>
    </citation>
    <scope>NUCLEOTIDE SEQUENCE [LARGE SCALE GENOMIC DNA]</scope>
    <source>
        <strain evidence="15 16">MJ1a</strain>
    </source>
</reference>
<keyword evidence="4" id="KW-0808">Transferase</keyword>
<dbReference type="InterPro" id="IPR000014">
    <property type="entry name" value="PAS"/>
</dbReference>
<evidence type="ECO:0000259" key="12">
    <source>
        <dbReference type="PROSITE" id="PS50109"/>
    </source>
</evidence>
<dbReference type="GO" id="GO:0000155">
    <property type="term" value="F:phosphorelay sensor kinase activity"/>
    <property type="evidence" value="ECO:0007669"/>
    <property type="project" value="InterPro"/>
</dbReference>
<feature type="domain" description="Response regulatory" evidence="13">
    <location>
        <begin position="5"/>
        <end position="122"/>
    </location>
</feature>
<evidence type="ECO:0000256" key="3">
    <source>
        <dbReference type="ARBA" id="ARBA00022553"/>
    </source>
</evidence>
<evidence type="ECO:0000259" key="13">
    <source>
        <dbReference type="PROSITE" id="PS50110"/>
    </source>
</evidence>
<comment type="catalytic activity">
    <reaction evidence="1">
        <text>ATP + protein L-histidine = ADP + protein N-phospho-L-histidine.</text>
        <dbReference type="EC" id="2.7.13.3"/>
    </reaction>
</comment>
<dbReference type="GO" id="GO:0006355">
    <property type="term" value="P:regulation of DNA-templated transcription"/>
    <property type="evidence" value="ECO:0007669"/>
    <property type="project" value="InterPro"/>
</dbReference>
<dbReference type="Pfam" id="PF00072">
    <property type="entry name" value="Response_reg"/>
    <property type="match status" value="2"/>
</dbReference>
<dbReference type="RefSeq" id="WP_146272194.1">
    <property type="nucleotide sequence ID" value="NZ_VOEI01000004.1"/>
</dbReference>
<evidence type="ECO:0000256" key="4">
    <source>
        <dbReference type="ARBA" id="ARBA00022679"/>
    </source>
</evidence>
<dbReference type="InterPro" id="IPR001789">
    <property type="entry name" value="Sig_transdc_resp-reg_receiver"/>
</dbReference>
<dbReference type="Pfam" id="PF02518">
    <property type="entry name" value="HATPase_c"/>
    <property type="match status" value="1"/>
</dbReference>
<dbReference type="PROSITE" id="PS50112">
    <property type="entry name" value="PAS"/>
    <property type="match status" value="1"/>
</dbReference>
<keyword evidence="3 11" id="KW-0597">Phosphoprotein</keyword>
<dbReference type="InterPro" id="IPR036097">
    <property type="entry name" value="HisK_dim/P_sf"/>
</dbReference>
<dbReference type="Gene3D" id="1.10.287.130">
    <property type="match status" value="1"/>
</dbReference>
<dbReference type="SMART" id="SM00448">
    <property type="entry name" value="REC"/>
    <property type="match status" value="2"/>
</dbReference>
<feature type="modified residue" description="4-aspartylphosphate" evidence="11">
    <location>
        <position position="570"/>
    </location>
</feature>
<dbReference type="CDD" id="cd17546">
    <property type="entry name" value="REC_hyHK_CKI1_RcsC-like"/>
    <property type="match status" value="1"/>
</dbReference>
<dbReference type="SMART" id="SM00091">
    <property type="entry name" value="PAS"/>
    <property type="match status" value="1"/>
</dbReference>
<dbReference type="InterPro" id="IPR003594">
    <property type="entry name" value="HATPase_dom"/>
</dbReference>
<gene>
    <name evidence="15" type="ORF">FPZ42_13630</name>
</gene>
<dbReference type="GO" id="GO:0005524">
    <property type="term" value="F:ATP binding"/>
    <property type="evidence" value="ECO:0007669"/>
    <property type="project" value="UniProtKB-KW"/>
</dbReference>
<evidence type="ECO:0000313" key="16">
    <source>
        <dbReference type="Proteomes" id="UP000318010"/>
    </source>
</evidence>
<dbReference type="SUPFAM" id="SSF55785">
    <property type="entry name" value="PYP-like sensor domain (PAS domain)"/>
    <property type="match status" value="1"/>
</dbReference>
<feature type="domain" description="Response regulatory" evidence="13">
    <location>
        <begin position="521"/>
        <end position="639"/>
    </location>
</feature>
<dbReference type="Pfam" id="PF00512">
    <property type="entry name" value="HisKA"/>
    <property type="match status" value="1"/>
</dbReference>
<dbReference type="CDD" id="cd00130">
    <property type="entry name" value="PAS"/>
    <property type="match status" value="1"/>
</dbReference>
<evidence type="ECO:0000256" key="8">
    <source>
        <dbReference type="ARBA" id="ARBA00023012"/>
    </source>
</evidence>
<dbReference type="PROSITE" id="PS50109">
    <property type="entry name" value="HIS_KIN"/>
    <property type="match status" value="1"/>
</dbReference>
<evidence type="ECO:0000256" key="2">
    <source>
        <dbReference type="ARBA" id="ARBA00012438"/>
    </source>
</evidence>
<dbReference type="InterPro" id="IPR004358">
    <property type="entry name" value="Sig_transdc_His_kin-like_C"/>
</dbReference>
<comment type="subunit">
    <text evidence="9">At low DSF concentrations, interacts with RpfF.</text>
</comment>
<dbReference type="SMART" id="SM00388">
    <property type="entry name" value="HisKA"/>
    <property type="match status" value="1"/>
</dbReference>
<dbReference type="FunFam" id="3.30.565.10:FF:000010">
    <property type="entry name" value="Sensor histidine kinase RcsC"/>
    <property type="match status" value="1"/>
</dbReference>
<dbReference type="Pfam" id="PF00989">
    <property type="entry name" value="PAS"/>
    <property type="match status" value="1"/>
</dbReference>
<accession>A0A563U2R6</accession>
<dbReference type="PROSITE" id="PS50110">
    <property type="entry name" value="RESPONSE_REGULATORY"/>
    <property type="match status" value="2"/>
</dbReference>
<comment type="caution">
    <text evidence="15">The sequence shown here is derived from an EMBL/GenBank/DDBJ whole genome shotgun (WGS) entry which is preliminary data.</text>
</comment>
<sequence>MTPINILIVDDREENIVTLEALLKRDDIKLFTTTSPNEALKIAWENQICIALVDVQMPEMDGFELVEMLKSNPRTKDILVIFVTAISKESKYVVKGFGAGAVDYLYKPLDPYVTSAKVDAFIQLSRSQEEIKQKNEQLQNMALVVKNSADIICSINADSLRIETINQAVETILGHKPEEVLDKSIVDFAIESEQSAFRKKLGEIIRENQPFSVMEFQFSTFNKSVIWTECRVSYRGRTIFMNISDVSPQKSYEQQLIKSKEAAEYGKKIKETFLANMSHELRTPVNGIIGLTNLLKKTNIDEQQENLLTMMETSSRSLLGVINDVLDLSKIEAGKFSIVRTPNNVRALVNSVYGLLKYQADEKDIEFTKEIDNDVPEMLQLDSLRLNQILMNLLSNALKFTDRGYVKLKVSVLQKIDDSRVKLKFSIEDTGIGIPASRLTKIFESFEQAEDDTSSKYGGTGLGLTIVKKLVELKGGELTVSSKLGEGSVFNFTNWFNIAHESSTPKPVKVGRKLAPFVNTRVLVAEDNMINQFMVTKMLKDWSVEFEVADNGYKALEKLKEQDFDLVLMDTHMPGLNGYQAARAIRMDFEEPKRSVPIISLSASAFEHEQVEAISSGMNDVLPKPFEAHELHDKMIRLLKKRIKPKMPA</sequence>
<evidence type="ECO:0000256" key="7">
    <source>
        <dbReference type="ARBA" id="ARBA00022840"/>
    </source>
</evidence>
<dbReference type="SUPFAM" id="SSF47384">
    <property type="entry name" value="Homodimeric domain of signal transducing histidine kinase"/>
    <property type="match status" value="1"/>
</dbReference>
<dbReference type="InterPro" id="IPR013767">
    <property type="entry name" value="PAS_fold"/>
</dbReference>
<name>A0A563U2R6_9SPHI</name>
<evidence type="ECO:0000256" key="6">
    <source>
        <dbReference type="ARBA" id="ARBA00022777"/>
    </source>
</evidence>
<dbReference type="SMART" id="SM00387">
    <property type="entry name" value="HATPase_c"/>
    <property type="match status" value="1"/>
</dbReference>
<dbReference type="CDD" id="cd16922">
    <property type="entry name" value="HATPase_EvgS-ArcB-TorS-like"/>
    <property type="match status" value="1"/>
</dbReference>
<dbReference type="Gene3D" id="3.30.450.20">
    <property type="entry name" value="PAS domain"/>
    <property type="match status" value="1"/>
</dbReference>
<dbReference type="InterPro" id="IPR005467">
    <property type="entry name" value="His_kinase_dom"/>
</dbReference>
<evidence type="ECO:0000313" key="15">
    <source>
        <dbReference type="EMBL" id="TWR25629.1"/>
    </source>
</evidence>
<dbReference type="PANTHER" id="PTHR45339:SF1">
    <property type="entry name" value="HYBRID SIGNAL TRANSDUCTION HISTIDINE KINASE J"/>
    <property type="match status" value="1"/>
</dbReference>
<dbReference type="Gene3D" id="3.40.50.2300">
    <property type="match status" value="2"/>
</dbReference>
<evidence type="ECO:0000256" key="5">
    <source>
        <dbReference type="ARBA" id="ARBA00022741"/>
    </source>
</evidence>
<dbReference type="InterPro" id="IPR035965">
    <property type="entry name" value="PAS-like_dom_sf"/>
</dbReference>
<dbReference type="PRINTS" id="PR00344">
    <property type="entry name" value="BCTRLSENSOR"/>
</dbReference>
<organism evidence="15 16">
    <name type="scientific">Mucilaginibacter achroorhodeus</name>
    <dbReference type="NCBI Taxonomy" id="2599294"/>
    <lineage>
        <taxon>Bacteria</taxon>
        <taxon>Pseudomonadati</taxon>
        <taxon>Bacteroidota</taxon>
        <taxon>Sphingobacteriia</taxon>
        <taxon>Sphingobacteriales</taxon>
        <taxon>Sphingobacteriaceae</taxon>
        <taxon>Mucilaginibacter</taxon>
    </lineage>
</organism>
<keyword evidence="6" id="KW-0418">Kinase</keyword>
<keyword evidence="8" id="KW-0902">Two-component regulatory system</keyword>
<evidence type="ECO:0000256" key="11">
    <source>
        <dbReference type="PROSITE-ProRule" id="PRU00169"/>
    </source>
</evidence>
<dbReference type="PANTHER" id="PTHR45339">
    <property type="entry name" value="HYBRID SIGNAL TRANSDUCTION HISTIDINE KINASE J"/>
    <property type="match status" value="1"/>
</dbReference>
<protein>
    <recommendedName>
        <fullName evidence="10">Sensory/regulatory protein RpfC</fullName>
        <ecNumber evidence="2">2.7.13.3</ecNumber>
    </recommendedName>
</protein>
<dbReference type="EC" id="2.7.13.3" evidence="2"/>
<evidence type="ECO:0000259" key="14">
    <source>
        <dbReference type="PROSITE" id="PS50112"/>
    </source>
</evidence>
<dbReference type="CDD" id="cd00082">
    <property type="entry name" value="HisKA"/>
    <property type="match status" value="1"/>
</dbReference>
<dbReference type="SUPFAM" id="SSF55874">
    <property type="entry name" value="ATPase domain of HSP90 chaperone/DNA topoisomerase II/histidine kinase"/>
    <property type="match status" value="1"/>
</dbReference>
<dbReference type="SUPFAM" id="SSF52172">
    <property type="entry name" value="CheY-like"/>
    <property type="match status" value="2"/>
</dbReference>
<evidence type="ECO:0000256" key="1">
    <source>
        <dbReference type="ARBA" id="ARBA00000085"/>
    </source>
</evidence>
<dbReference type="AlphaFoldDB" id="A0A563U2R6"/>
<proteinExistence type="predicted"/>
<dbReference type="NCBIfam" id="TIGR00229">
    <property type="entry name" value="sensory_box"/>
    <property type="match status" value="1"/>
</dbReference>
<keyword evidence="5" id="KW-0547">Nucleotide-binding</keyword>
<dbReference type="FunFam" id="1.10.287.130:FF:000002">
    <property type="entry name" value="Two-component osmosensing histidine kinase"/>
    <property type="match status" value="1"/>
</dbReference>
<evidence type="ECO:0000256" key="9">
    <source>
        <dbReference type="ARBA" id="ARBA00064003"/>
    </source>
</evidence>
<dbReference type="OrthoDB" id="9781208at2"/>
<dbReference type="InterPro" id="IPR036890">
    <property type="entry name" value="HATPase_C_sf"/>
</dbReference>
<dbReference type="EMBL" id="VOEI01000004">
    <property type="protein sequence ID" value="TWR25629.1"/>
    <property type="molecule type" value="Genomic_DNA"/>
</dbReference>
<dbReference type="InterPro" id="IPR011006">
    <property type="entry name" value="CheY-like_superfamily"/>
</dbReference>